<keyword evidence="3" id="KW-1185">Reference proteome</keyword>
<dbReference type="SUPFAM" id="SSF109640">
    <property type="entry name" value="KRAB domain (Kruppel-associated box)"/>
    <property type="match status" value="1"/>
</dbReference>
<gene>
    <name evidence="2" type="ORF">J0S82_006432</name>
</gene>
<accession>A0A8J5ZY75</accession>
<dbReference type="Proteomes" id="UP000700334">
    <property type="component" value="Unassembled WGS sequence"/>
</dbReference>
<feature type="domain" description="KRAB" evidence="1">
    <location>
        <begin position="37"/>
        <end position="110"/>
    </location>
</feature>
<organism evidence="2 3">
    <name type="scientific">Galemys pyrenaicus</name>
    <name type="common">Iberian desman</name>
    <name type="synonym">Pyrenean desman</name>
    <dbReference type="NCBI Taxonomy" id="202257"/>
    <lineage>
        <taxon>Eukaryota</taxon>
        <taxon>Metazoa</taxon>
        <taxon>Chordata</taxon>
        <taxon>Craniata</taxon>
        <taxon>Vertebrata</taxon>
        <taxon>Euteleostomi</taxon>
        <taxon>Mammalia</taxon>
        <taxon>Eutheria</taxon>
        <taxon>Laurasiatheria</taxon>
        <taxon>Eulipotyphla</taxon>
        <taxon>Talpidae</taxon>
        <taxon>Galemys</taxon>
    </lineage>
</organism>
<dbReference type="PROSITE" id="PS50805">
    <property type="entry name" value="KRAB"/>
    <property type="match status" value="1"/>
</dbReference>
<dbReference type="EMBL" id="JAGFMF010011892">
    <property type="protein sequence ID" value="KAG8510193.1"/>
    <property type="molecule type" value="Genomic_DNA"/>
</dbReference>
<dbReference type="InterPro" id="IPR001909">
    <property type="entry name" value="KRAB"/>
</dbReference>
<dbReference type="SMART" id="SM00349">
    <property type="entry name" value="KRAB"/>
    <property type="match status" value="1"/>
</dbReference>
<evidence type="ECO:0000313" key="3">
    <source>
        <dbReference type="Proteomes" id="UP000700334"/>
    </source>
</evidence>
<comment type="caution">
    <text evidence="2">The sequence shown here is derived from an EMBL/GenBank/DDBJ whole genome shotgun (WGS) entry which is preliminary data.</text>
</comment>
<evidence type="ECO:0000259" key="1">
    <source>
        <dbReference type="PROSITE" id="PS50805"/>
    </source>
</evidence>
<dbReference type="GO" id="GO:0006355">
    <property type="term" value="P:regulation of DNA-templated transcription"/>
    <property type="evidence" value="ECO:0007669"/>
    <property type="project" value="InterPro"/>
</dbReference>
<dbReference type="Gene3D" id="6.10.140.140">
    <property type="match status" value="1"/>
</dbReference>
<name>A0A8J5ZY75_GALPY</name>
<reference evidence="2" key="1">
    <citation type="journal article" date="2021" name="Evol. Appl.">
        <title>The genome of the Pyrenean desman and the effects of bottlenecks and inbreeding on the genomic landscape of an endangered species.</title>
        <authorList>
            <person name="Escoda L."/>
            <person name="Castresana J."/>
        </authorList>
    </citation>
    <scope>NUCLEOTIDE SEQUENCE</scope>
    <source>
        <strain evidence="2">IBE-C5619</strain>
    </source>
</reference>
<dbReference type="InterPro" id="IPR036051">
    <property type="entry name" value="KRAB_dom_sf"/>
</dbReference>
<dbReference type="Pfam" id="PF01352">
    <property type="entry name" value="KRAB"/>
    <property type="match status" value="1"/>
</dbReference>
<dbReference type="InterPro" id="IPR050169">
    <property type="entry name" value="Krueppel_C2H2_ZnF"/>
</dbReference>
<protein>
    <recommendedName>
        <fullName evidence="1">KRAB domain-containing protein</fullName>
    </recommendedName>
</protein>
<dbReference type="CDD" id="cd07765">
    <property type="entry name" value="KRAB_A-box"/>
    <property type="match status" value="1"/>
</dbReference>
<proteinExistence type="predicted"/>
<sequence>MLEGSVQELGQERAPRSFWLSEPRGAEASPSSCPVSVTFEDVAMCISWDEWSLLRQAQKDLYHDVMPENFAFLFSLAYNVHIRKFPGRWRLPHAFQLSRTRSCKFHGQCPLTFDSQQVFAESIIDLLERVQGVSLDNSDTVFAGVMG</sequence>
<dbReference type="AlphaFoldDB" id="A0A8J5ZY75"/>
<dbReference type="PANTHER" id="PTHR23232:SF133">
    <property type="entry name" value="RIKEN CDNA 1700020N01 GENE"/>
    <property type="match status" value="1"/>
</dbReference>
<dbReference type="OrthoDB" id="9837816at2759"/>
<dbReference type="PANTHER" id="PTHR23232">
    <property type="entry name" value="KRAB DOMAIN C2H2 ZINC FINGER"/>
    <property type="match status" value="1"/>
</dbReference>
<evidence type="ECO:0000313" key="2">
    <source>
        <dbReference type="EMBL" id="KAG8510193.1"/>
    </source>
</evidence>